<reference evidence="2" key="2">
    <citation type="submission" date="2014-05" db="EMBL/GenBank/DDBJ databases">
        <title>Draft genome sequence of Virgibacillus massiliensis Vm-5.</title>
        <authorList>
            <person name="Khelaifia S."/>
            <person name="Croce O."/>
            <person name="Lagier J.C."/>
            <person name="Raoult D."/>
        </authorList>
    </citation>
    <scope>NUCLEOTIDE SEQUENCE [LARGE SCALE GENOMIC DNA]</scope>
    <source>
        <strain evidence="2">Vm-5</strain>
    </source>
</reference>
<name>A0A024Q955_9BACI</name>
<evidence type="ECO:0000313" key="1">
    <source>
        <dbReference type="EMBL" id="CDQ38989.1"/>
    </source>
</evidence>
<dbReference type="EMBL" id="CCDP010000001">
    <property type="protein sequence ID" value="CDQ38989.1"/>
    <property type="molecule type" value="Genomic_DNA"/>
</dbReference>
<sequence>MGEQEKYKNLLRKVIQETENHKIQTSEEMVKALVHELGNNQLTKLPQQQSFAD</sequence>
<evidence type="ECO:0000313" key="2">
    <source>
        <dbReference type="Proteomes" id="UP000028875"/>
    </source>
</evidence>
<reference evidence="1 2" key="1">
    <citation type="submission" date="2014-03" db="EMBL/GenBank/DDBJ databases">
        <authorList>
            <person name="Urmite Genomes U."/>
        </authorList>
    </citation>
    <scope>NUCLEOTIDE SEQUENCE [LARGE SCALE GENOMIC DNA]</scope>
    <source>
        <strain evidence="1 2">Vm-5</strain>
    </source>
</reference>
<dbReference type="Proteomes" id="UP000028875">
    <property type="component" value="Unassembled WGS sequence"/>
</dbReference>
<gene>
    <name evidence="1" type="ORF">BN990_01270</name>
</gene>
<dbReference type="AlphaFoldDB" id="A0A024Q955"/>
<dbReference type="RefSeq" id="WP_021289121.1">
    <property type="nucleotide sequence ID" value="NZ_BNER01000003.1"/>
</dbReference>
<proteinExistence type="predicted"/>
<keyword evidence="2" id="KW-1185">Reference proteome</keyword>
<accession>A0A024Q955</accession>
<protein>
    <submittedName>
        <fullName evidence="1">Uncharacterized protein</fullName>
    </submittedName>
</protein>
<dbReference type="STRING" id="1462526.BN990_01270"/>
<comment type="caution">
    <text evidence="1">The sequence shown here is derived from an EMBL/GenBank/DDBJ whole genome shotgun (WGS) entry which is preliminary data.</text>
</comment>
<organism evidence="1 2">
    <name type="scientific">Virgibacillus massiliensis</name>
    <dbReference type="NCBI Taxonomy" id="1462526"/>
    <lineage>
        <taxon>Bacteria</taxon>
        <taxon>Bacillati</taxon>
        <taxon>Bacillota</taxon>
        <taxon>Bacilli</taxon>
        <taxon>Bacillales</taxon>
        <taxon>Bacillaceae</taxon>
        <taxon>Virgibacillus</taxon>
    </lineage>
</organism>